<feature type="compositionally biased region" description="Polar residues" evidence="9">
    <location>
        <begin position="95"/>
        <end position="104"/>
    </location>
</feature>
<dbReference type="PANTHER" id="PTHR21051:SF4">
    <property type="entry name" value="CAMP-RESPONSIVE ELEMENT-BINDING PROTEIN-LIKE 2"/>
    <property type="match status" value="1"/>
</dbReference>
<dbReference type="GO" id="GO:0003677">
    <property type="term" value="F:DNA binding"/>
    <property type="evidence" value="ECO:0007669"/>
    <property type="project" value="UniProtKB-KW"/>
</dbReference>
<proteinExistence type="inferred from homology"/>
<keyword evidence="6" id="KW-0010">Activator</keyword>
<dbReference type="GeneTree" id="ENSGT00390000005388"/>
<feature type="domain" description="BZIP" evidence="10">
    <location>
        <begin position="35"/>
        <end position="75"/>
    </location>
</feature>
<evidence type="ECO:0000256" key="5">
    <source>
        <dbReference type="ARBA" id="ARBA00023125"/>
    </source>
</evidence>
<organism evidence="11 12">
    <name type="scientific">Naja naja</name>
    <name type="common">Indian cobra</name>
    <dbReference type="NCBI Taxonomy" id="35670"/>
    <lineage>
        <taxon>Eukaryota</taxon>
        <taxon>Metazoa</taxon>
        <taxon>Chordata</taxon>
        <taxon>Craniata</taxon>
        <taxon>Vertebrata</taxon>
        <taxon>Euteleostomi</taxon>
        <taxon>Lepidosauria</taxon>
        <taxon>Squamata</taxon>
        <taxon>Bifurcata</taxon>
        <taxon>Unidentata</taxon>
        <taxon>Episquamata</taxon>
        <taxon>Toxicofera</taxon>
        <taxon>Serpentes</taxon>
        <taxon>Colubroidea</taxon>
        <taxon>Elapidae</taxon>
        <taxon>Elapinae</taxon>
        <taxon>Naja</taxon>
    </lineage>
</organism>
<comment type="subcellular location">
    <subcellularLocation>
        <location evidence="1">Nucleus</location>
    </subcellularLocation>
</comment>
<evidence type="ECO:0000313" key="11">
    <source>
        <dbReference type="Ensembl" id="ENSNNAP00000015780.1"/>
    </source>
</evidence>
<dbReference type="GO" id="GO:0003700">
    <property type="term" value="F:DNA-binding transcription factor activity"/>
    <property type="evidence" value="ECO:0007669"/>
    <property type="project" value="InterPro"/>
</dbReference>
<name>A0A8C6XKK9_NAJNA</name>
<feature type="region of interest" description="Disordered" evidence="9">
    <location>
        <begin position="95"/>
        <end position="121"/>
    </location>
</feature>
<dbReference type="AlphaFoldDB" id="A0A8C6XKK9"/>
<evidence type="ECO:0000256" key="9">
    <source>
        <dbReference type="SAM" id="MobiDB-lite"/>
    </source>
</evidence>
<evidence type="ECO:0000256" key="6">
    <source>
        <dbReference type="ARBA" id="ARBA00023159"/>
    </source>
</evidence>
<reference evidence="11" key="2">
    <citation type="submission" date="2025-09" db="UniProtKB">
        <authorList>
            <consortium name="Ensembl"/>
        </authorList>
    </citation>
    <scope>IDENTIFICATION</scope>
</reference>
<dbReference type="Proteomes" id="UP000694559">
    <property type="component" value="Unplaced"/>
</dbReference>
<evidence type="ECO:0000313" key="12">
    <source>
        <dbReference type="Proteomes" id="UP000694559"/>
    </source>
</evidence>
<evidence type="ECO:0000256" key="7">
    <source>
        <dbReference type="ARBA" id="ARBA00023163"/>
    </source>
</evidence>
<dbReference type="Pfam" id="PF07716">
    <property type="entry name" value="bZIP_2"/>
    <property type="match status" value="1"/>
</dbReference>
<dbReference type="GO" id="GO:0005634">
    <property type="term" value="C:nucleus"/>
    <property type="evidence" value="ECO:0007669"/>
    <property type="project" value="UniProtKB-SubCell"/>
</dbReference>
<dbReference type="CDD" id="cd14709">
    <property type="entry name" value="bZIP_CREBL2"/>
    <property type="match status" value="1"/>
</dbReference>
<comment type="similarity">
    <text evidence="2">Belongs to the bZIP family. ATF subfamily.</text>
</comment>
<keyword evidence="7" id="KW-0804">Transcription</keyword>
<evidence type="ECO:0000259" key="10">
    <source>
        <dbReference type="Pfam" id="PF07716"/>
    </source>
</evidence>
<protein>
    <recommendedName>
        <fullName evidence="3">cAMP-responsive element-binding protein-like 2</fullName>
    </recommendedName>
</protein>
<evidence type="ECO:0000256" key="4">
    <source>
        <dbReference type="ARBA" id="ARBA00023015"/>
    </source>
</evidence>
<keyword evidence="8" id="KW-0539">Nucleus</keyword>
<evidence type="ECO:0000256" key="8">
    <source>
        <dbReference type="ARBA" id="ARBA00023242"/>
    </source>
</evidence>
<keyword evidence="4" id="KW-0805">Transcription regulation</keyword>
<keyword evidence="12" id="KW-1185">Reference proteome</keyword>
<evidence type="ECO:0000256" key="3">
    <source>
        <dbReference type="ARBA" id="ARBA00017469"/>
    </source>
</evidence>
<dbReference type="InterPro" id="IPR039250">
    <property type="entry name" value="CREBL2/REPTOR-BP"/>
</dbReference>
<dbReference type="PANTHER" id="PTHR21051">
    <property type="entry name" value="CAMP-RESPONSIVE ELEMENT-BINDING PROTEIN-LIKE 2"/>
    <property type="match status" value="1"/>
</dbReference>
<dbReference type="OMA" id="MCYANEL"/>
<dbReference type="Ensembl" id="ENSNNAT00000016551.1">
    <property type="protein sequence ID" value="ENSNNAP00000015780.1"/>
    <property type="gene ID" value="ENSNNAG00000010645.1"/>
</dbReference>
<feature type="region of interest" description="Disordered" evidence="9">
    <location>
        <begin position="1"/>
        <end position="21"/>
    </location>
</feature>
<sequence>MDKSKIAGRKVKKPGKQGCKQAKIDLKAKQERSWQSTRECRVRKKLRYQYLEKLVSSREKVICALREEPEMYKQWCKPMDQGKISSEIKALLSGEQQNKPQQNVGKMAKAIKSDANSHSSW</sequence>
<evidence type="ECO:0000256" key="1">
    <source>
        <dbReference type="ARBA" id="ARBA00004123"/>
    </source>
</evidence>
<dbReference type="OrthoDB" id="5984119at2759"/>
<reference evidence="11" key="1">
    <citation type="submission" date="2025-08" db="UniProtKB">
        <authorList>
            <consortium name="Ensembl"/>
        </authorList>
    </citation>
    <scope>IDENTIFICATION</scope>
</reference>
<dbReference type="InterPro" id="IPR004827">
    <property type="entry name" value="bZIP"/>
</dbReference>
<accession>A0A8C6XKK9</accession>
<feature type="compositionally biased region" description="Basic residues" evidence="9">
    <location>
        <begin position="1"/>
        <end position="15"/>
    </location>
</feature>
<evidence type="ECO:0000256" key="2">
    <source>
        <dbReference type="ARBA" id="ARBA00009050"/>
    </source>
</evidence>
<keyword evidence="5" id="KW-0238">DNA-binding</keyword>